<dbReference type="PANTHER" id="PTHR30572">
    <property type="entry name" value="MEMBRANE COMPONENT OF TRANSPORTER-RELATED"/>
    <property type="match status" value="1"/>
</dbReference>
<dbReference type="InterPro" id="IPR017800">
    <property type="entry name" value="ADOP"/>
</dbReference>
<evidence type="ECO:0000256" key="6">
    <source>
        <dbReference type="ARBA" id="ARBA00038076"/>
    </source>
</evidence>
<comment type="similarity">
    <text evidence="6">Belongs to the ABC-4 integral membrane protein family.</text>
</comment>
<keyword evidence="2" id="KW-1003">Cell membrane</keyword>
<proteinExistence type="inferred from homology"/>
<dbReference type="NCBIfam" id="TIGR03434">
    <property type="entry name" value="ADOP"/>
    <property type="match status" value="1"/>
</dbReference>
<feature type="transmembrane region" description="Helical" evidence="7">
    <location>
        <begin position="266"/>
        <end position="290"/>
    </location>
</feature>
<gene>
    <name evidence="10" type="ORF">EV696_10755</name>
</gene>
<feature type="transmembrane region" description="Helical" evidence="7">
    <location>
        <begin position="20"/>
        <end position="40"/>
    </location>
</feature>
<dbReference type="InterPro" id="IPR050250">
    <property type="entry name" value="Macrolide_Exporter_MacB"/>
</dbReference>
<feature type="transmembrane region" description="Helical" evidence="7">
    <location>
        <begin position="416"/>
        <end position="437"/>
    </location>
</feature>
<feature type="transmembrane region" description="Helical" evidence="7">
    <location>
        <begin position="735"/>
        <end position="757"/>
    </location>
</feature>
<keyword evidence="3 7" id="KW-0812">Transmembrane</keyword>
<dbReference type="GO" id="GO:0022857">
    <property type="term" value="F:transmembrane transporter activity"/>
    <property type="evidence" value="ECO:0007669"/>
    <property type="project" value="TreeGrafter"/>
</dbReference>
<accession>A0A4R6URD5</accession>
<dbReference type="Pfam" id="PF12704">
    <property type="entry name" value="MacB_PCD"/>
    <property type="match status" value="2"/>
</dbReference>
<dbReference type="Pfam" id="PF02687">
    <property type="entry name" value="FtsX"/>
    <property type="match status" value="2"/>
</dbReference>
<keyword evidence="4 7" id="KW-1133">Transmembrane helix</keyword>
<dbReference type="InterPro" id="IPR025857">
    <property type="entry name" value="MacB_PCD"/>
</dbReference>
<organism evidence="10 11">
    <name type="scientific">Permianibacter aggregans</name>
    <dbReference type="NCBI Taxonomy" id="1510150"/>
    <lineage>
        <taxon>Bacteria</taxon>
        <taxon>Pseudomonadati</taxon>
        <taxon>Pseudomonadota</taxon>
        <taxon>Gammaproteobacteria</taxon>
        <taxon>Pseudomonadales</taxon>
        <taxon>Pseudomonadaceae</taxon>
        <taxon>Permianibacter</taxon>
    </lineage>
</organism>
<comment type="caution">
    <text evidence="10">The sequence shown here is derived from an EMBL/GenBank/DDBJ whole genome shotgun (WGS) entry which is preliminary data.</text>
</comment>
<dbReference type="PANTHER" id="PTHR30572:SF4">
    <property type="entry name" value="ABC TRANSPORTER PERMEASE YTRF"/>
    <property type="match status" value="1"/>
</dbReference>
<evidence type="ECO:0000259" key="8">
    <source>
        <dbReference type="Pfam" id="PF02687"/>
    </source>
</evidence>
<feature type="domain" description="ABC3 transporter permease C-terminal" evidence="8">
    <location>
        <begin position="686"/>
        <end position="799"/>
    </location>
</feature>
<evidence type="ECO:0000256" key="1">
    <source>
        <dbReference type="ARBA" id="ARBA00004651"/>
    </source>
</evidence>
<protein>
    <submittedName>
        <fullName evidence="10">Putative permease</fullName>
    </submittedName>
</protein>
<feature type="transmembrane region" description="Helical" evidence="7">
    <location>
        <begin position="769"/>
        <end position="789"/>
    </location>
</feature>
<evidence type="ECO:0000313" key="10">
    <source>
        <dbReference type="EMBL" id="TDQ48319.1"/>
    </source>
</evidence>
<feature type="transmembrane region" description="Helical" evidence="7">
    <location>
        <begin position="683"/>
        <end position="703"/>
    </location>
</feature>
<dbReference type="GO" id="GO:0005886">
    <property type="term" value="C:plasma membrane"/>
    <property type="evidence" value="ECO:0007669"/>
    <property type="project" value="UniProtKB-SubCell"/>
</dbReference>
<evidence type="ECO:0000256" key="5">
    <source>
        <dbReference type="ARBA" id="ARBA00023136"/>
    </source>
</evidence>
<reference evidence="10 11" key="1">
    <citation type="submission" date="2019-03" db="EMBL/GenBank/DDBJ databases">
        <title>Genomic Encyclopedia of Type Strains, Phase IV (KMG-IV): sequencing the most valuable type-strain genomes for metagenomic binning, comparative biology and taxonomic classification.</title>
        <authorList>
            <person name="Goeker M."/>
        </authorList>
    </citation>
    <scope>NUCLEOTIDE SEQUENCE [LARGE SCALE GENOMIC DNA]</scope>
    <source>
        <strain evidence="10 11">DSM 103792</strain>
    </source>
</reference>
<dbReference type="EMBL" id="SNYM01000007">
    <property type="protein sequence ID" value="TDQ48319.1"/>
    <property type="molecule type" value="Genomic_DNA"/>
</dbReference>
<feature type="transmembrane region" description="Helical" evidence="7">
    <location>
        <begin position="318"/>
        <end position="340"/>
    </location>
</feature>
<dbReference type="Proteomes" id="UP000295375">
    <property type="component" value="Unassembled WGS sequence"/>
</dbReference>
<dbReference type="InterPro" id="IPR003838">
    <property type="entry name" value="ABC3_permease_C"/>
</dbReference>
<sequence>MWKELQYALRLLGKTPGFTALTLFVLAAGLGVSVYMYSLIRTLAYAELPFPESEKLVLVSAIMNGFEQGGNSLANFNFEQLAQTQSTFEIFTRSRKSDITLTGAKLPLRVSANYNNHELFALTDVPALLGRVLQATDSEPGAPLVAVLSYQVWQSEFSGDQDIVGRKVRIDDIPATIVGVMPAGYAFPDFAQMWLPMKKSGVVQPGDGPYLSIVGRLRDGVSIEEADAELKAIMKKLEQQYPATNANHSVKVWPFTQHALTNSMTIIAVMSAAAGLILLLVVLNAGNLLLARAAERQKEVAIRNALGAPRWRLIRQMLWEALLLAMAGGLIGVFFASWALDWSRQHITAFNDSLPFWWTFEFSNQDLLFALLLTVLTALAVGLYPAWRASTTNINQFLRDGTRGAQGLRMTRMTHVLVIAEIALSITLLIASLAMVASTHQTMKADYGARINNVLIGEIDLYTQKYDDEPNDRYRFAEKLQALITGQPGVQGIALGCHLPGMYGPIWTYLVEGRDVPDKKYPSATRVVVTDNYFSLFDIQLVQGRLFDSRDQENSERVVIVSEQFAEKNWPGQSPIGKRIGLDRDHDPNNEKWYTVVGVVSETMYGQPFVDFAHYNDMYLSLRQLPVEDLVVAVATEQEPMMLARSLASDVARIDTDIPVNGAMPLTERIYRYNAGMVFVSKLFLAMAALGVLLAASGIYGVIARSVALRTQELGVRRALGASERHVMWQLLQQGGYRLIIGAVIGVSLGLLLVEALRGVLFGIDGEELTLALAVLLMVSIIVAAATLWPARRAVNLSPATALRYE</sequence>
<keyword evidence="11" id="KW-1185">Reference proteome</keyword>
<evidence type="ECO:0000313" key="11">
    <source>
        <dbReference type="Proteomes" id="UP000295375"/>
    </source>
</evidence>
<evidence type="ECO:0000256" key="4">
    <source>
        <dbReference type="ARBA" id="ARBA00022989"/>
    </source>
</evidence>
<feature type="domain" description="ABC3 transporter permease C-terminal" evidence="8">
    <location>
        <begin position="273"/>
        <end position="394"/>
    </location>
</feature>
<feature type="domain" description="MacB-like periplasmic core" evidence="9">
    <location>
        <begin position="19"/>
        <end position="232"/>
    </location>
</feature>
<dbReference type="AlphaFoldDB" id="A0A4R6URD5"/>
<name>A0A4R6URD5_9GAMM</name>
<feature type="transmembrane region" description="Helical" evidence="7">
    <location>
        <begin position="367"/>
        <end position="387"/>
    </location>
</feature>
<evidence type="ECO:0000256" key="7">
    <source>
        <dbReference type="SAM" id="Phobius"/>
    </source>
</evidence>
<dbReference type="OrthoDB" id="9770036at2"/>
<comment type="subcellular location">
    <subcellularLocation>
        <location evidence="1">Cell membrane</location>
        <topology evidence="1">Multi-pass membrane protein</topology>
    </subcellularLocation>
</comment>
<evidence type="ECO:0000256" key="3">
    <source>
        <dbReference type="ARBA" id="ARBA00022692"/>
    </source>
</evidence>
<feature type="domain" description="MacB-like periplasmic core" evidence="9">
    <location>
        <begin position="419"/>
        <end position="634"/>
    </location>
</feature>
<keyword evidence="5 7" id="KW-0472">Membrane</keyword>
<evidence type="ECO:0000259" key="9">
    <source>
        <dbReference type="Pfam" id="PF12704"/>
    </source>
</evidence>
<dbReference type="RefSeq" id="WP_133590103.1">
    <property type="nucleotide sequence ID" value="NZ_CP037953.1"/>
</dbReference>
<evidence type="ECO:0000256" key="2">
    <source>
        <dbReference type="ARBA" id="ARBA00022475"/>
    </source>
</evidence>